<dbReference type="RefSeq" id="WP_251832739.1">
    <property type="nucleotide sequence ID" value="NZ_JACSPS010000001.1"/>
</dbReference>
<dbReference type="SUPFAM" id="SSF56112">
    <property type="entry name" value="Protein kinase-like (PK-like)"/>
    <property type="match status" value="1"/>
</dbReference>
<keyword evidence="3" id="KW-1185">Reference proteome</keyword>
<name>A0ABR8WKP6_9FLAO</name>
<dbReference type="Pfam" id="PF01636">
    <property type="entry name" value="APH"/>
    <property type="match status" value="1"/>
</dbReference>
<dbReference type="Gene3D" id="3.90.1200.10">
    <property type="match status" value="1"/>
</dbReference>
<gene>
    <name evidence="2" type="ORF">H9628_03555</name>
</gene>
<feature type="domain" description="Aminoglycoside phosphotransferase" evidence="1">
    <location>
        <begin position="26"/>
        <end position="250"/>
    </location>
</feature>
<dbReference type="InterPro" id="IPR002575">
    <property type="entry name" value="Aminoglycoside_PTrfase"/>
</dbReference>
<evidence type="ECO:0000259" key="1">
    <source>
        <dbReference type="Pfam" id="PF01636"/>
    </source>
</evidence>
<organism evidence="2 3">
    <name type="scientific">Kaistella pullorum</name>
    <dbReference type="NCBI Taxonomy" id="2763074"/>
    <lineage>
        <taxon>Bacteria</taxon>
        <taxon>Pseudomonadati</taxon>
        <taxon>Bacteroidota</taxon>
        <taxon>Flavobacteriia</taxon>
        <taxon>Flavobacteriales</taxon>
        <taxon>Weeksellaceae</taxon>
        <taxon>Chryseobacterium group</taxon>
        <taxon>Kaistella</taxon>
    </lineage>
</organism>
<proteinExistence type="predicted"/>
<dbReference type="InterPro" id="IPR011009">
    <property type="entry name" value="Kinase-like_dom_sf"/>
</dbReference>
<comment type="caution">
    <text evidence="2">The sequence shown here is derived from an EMBL/GenBank/DDBJ whole genome shotgun (WGS) entry which is preliminary data.</text>
</comment>
<evidence type="ECO:0000313" key="3">
    <source>
        <dbReference type="Proteomes" id="UP000626242"/>
    </source>
</evidence>
<dbReference type="Proteomes" id="UP000626242">
    <property type="component" value="Unassembled WGS sequence"/>
</dbReference>
<sequence length="340" mass="39018">MNHDRERSFFENYIGKPASSFVLLAQSGSARRNFLAGTADSKFIVTSNSNIAENESFFYFSDTFSKLQLNTPRVFAISPDRSIYVQEFLGDNTLSEILGEEGLSERALNLVKQTIEKLYNLQKATLSAIDYSQTFEYERYDELPVSNDLFYFKSFIADVLELPYHKSTLLSEFKKITAEIEKLEPRGLMIRDFQARNIMVNSSDDISFIDYQSAMHGPLMYDVVSFLYQAKADFPAEFKAEMLEYYFSLWNDEHLAEKLKLSLQPIILIRYLQVLGAYGFRGLVQRKAHFLASLSKGIGNLNQFAKSSQFMDTLPELKKIALVLGAETVQYKIEQMMAEK</sequence>
<evidence type="ECO:0000313" key="2">
    <source>
        <dbReference type="EMBL" id="MBD8017538.1"/>
    </source>
</evidence>
<accession>A0ABR8WKP6</accession>
<dbReference type="EMBL" id="JACSPS010000001">
    <property type="protein sequence ID" value="MBD8017538.1"/>
    <property type="molecule type" value="Genomic_DNA"/>
</dbReference>
<reference evidence="2 3" key="1">
    <citation type="submission" date="2020-08" db="EMBL/GenBank/DDBJ databases">
        <title>A Genomic Blueprint of the Chicken Gut Microbiome.</title>
        <authorList>
            <person name="Gilroy R."/>
            <person name="Ravi A."/>
            <person name="Getino M."/>
            <person name="Pursley I."/>
            <person name="Horton D.L."/>
            <person name="Alikhan N.-F."/>
            <person name="Baker D."/>
            <person name="Gharbi K."/>
            <person name="Hall N."/>
            <person name="Watson M."/>
            <person name="Adriaenssens E.M."/>
            <person name="Foster-Nyarko E."/>
            <person name="Jarju S."/>
            <person name="Secka A."/>
            <person name="Antonio M."/>
            <person name="Oren A."/>
            <person name="Chaudhuri R."/>
            <person name="La Ragione R.M."/>
            <person name="Hildebrand F."/>
            <person name="Pallen M.J."/>
        </authorList>
    </citation>
    <scope>NUCLEOTIDE SEQUENCE [LARGE SCALE GENOMIC DNA]</scope>
    <source>
        <strain evidence="2 3">Sa1CVA4</strain>
    </source>
</reference>
<protein>
    <submittedName>
        <fullName evidence="2">Phosphotransferase</fullName>
    </submittedName>
</protein>